<accession>A0A1P8JNS2</accession>
<evidence type="ECO:0000313" key="1">
    <source>
        <dbReference type="EMBL" id="BAR96950.1"/>
    </source>
</evidence>
<evidence type="ECO:0000313" key="2">
    <source>
        <dbReference type="EMBL" id="PIN27755.1"/>
    </source>
</evidence>
<dbReference type="Proteomes" id="UP000230500">
    <property type="component" value="Unassembled WGS sequence"/>
</dbReference>
<evidence type="ECO:0000313" key="4">
    <source>
        <dbReference type="Proteomes" id="UP000230500"/>
    </source>
</evidence>
<dbReference type="EMBL" id="PESN01000002">
    <property type="protein sequence ID" value="PIN27755.1"/>
    <property type="molecule type" value="Genomic_DNA"/>
</dbReference>
<name>A0A1P8JNS2_PREIN</name>
<gene>
    <name evidence="2" type="ORF">CUC04_10490</name>
    <name evidence="1" type="ORF">PI172_2222</name>
</gene>
<dbReference type="EMBL" id="AP014926">
    <property type="protein sequence ID" value="BAR96950.1"/>
    <property type="molecule type" value="Genomic_DNA"/>
</dbReference>
<reference evidence="1 3" key="1">
    <citation type="submission" date="2015-07" db="EMBL/GenBank/DDBJ databases">
        <title>Complete genome sequence of Prevotella intermedia strain 17-2.</title>
        <authorList>
            <person name="Nambu T."/>
        </authorList>
    </citation>
    <scope>NUCLEOTIDE SEQUENCE [LARGE SCALE GENOMIC DNA]</scope>
    <source>
        <strain evidence="1 3">17-2</strain>
    </source>
</reference>
<dbReference type="AlphaFoldDB" id="A0A1P8JNS2"/>
<organism evidence="2 4">
    <name type="scientific">Prevotella intermedia</name>
    <dbReference type="NCBI Taxonomy" id="28131"/>
    <lineage>
        <taxon>Bacteria</taxon>
        <taxon>Pseudomonadati</taxon>
        <taxon>Bacteroidota</taxon>
        <taxon>Bacteroidia</taxon>
        <taxon>Bacteroidales</taxon>
        <taxon>Prevotellaceae</taxon>
        <taxon>Prevotella</taxon>
    </lineage>
</organism>
<sequence length="66" mass="7697">MLIGVCISTANIPLFVHNTKYPVQFHLPQRSNYPHENKGFSELNSYICSVETTTINKQKMLRKTWK</sequence>
<proteinExistence type="predicted"/>
<protein>
    <submittedName>
        <fullName evidence="2">Uncharacterized protein</fullName>
    </submittedName>
</protein>
<reference evidence="2 4" key="2">
    <citation type="submission" date="2017-11" db="EMBL/GenBank/DDBJ databases">
        <title>Genome sequencing of Prevotella intermedia KCOM 2069.</title>
        <authorList>
            <person name="Kook J.-K."/>
            <person name="Park S.-N."/>
            <person name="Lim Y.K."/>
        </authorList>
    </citation>
    <scope>NUCLEOTIDE SEQUENCE [LARGE SCALE GENOMIC DNA]</scope>
    <source>
        <strain evidence="2 4">KCOM 2069</strain>
    </source>
</reference>
<dbReference type="Proteomes" id="UP000067008">
    <property type="component" value="Chromosome 1"/>
</dbReference>
<evidence type="ECO:0000313" key="3">
    <source>
        <dbReference type="Proteomes" id="UP000067008"/>
    </source>
</evidence>